<keyword evidence="2 5" id="KW-0812">Transmembrane</keyword>
<evidence type="ECO:0000256" key="3">
    <source>
        <dbReference type="ARBA" id="ARBA00022989"/>
    </source>
</evidence>
<dbReference type="InterPro" id="IPR002781">
    <property type="entry name" value="TM_pro_TauE-like"/>
</dbReference>
<feature type="transmembrane region" description="Helical" evidence="5">
    <location>
        <begin position="276"/>
        <end position="296"/>
    </location>
</feature>
<reference evidence="6 7" key="1">
    <citation type="submission" date="2024-02" db="EMBL/GenBank/DDBJ databases">
        <authorList>
            <person name="Chen Y."/>
            <person name="Shah S."/>
            <person name="Dougan E. K."/>
            <person name="Thang M."/>
            <person name="Chan C."/>
        </authorList>
    </citation>
    <scope>NUCLEOTIDE SEQUENCE [LARGE SCALE GENOMIC DNA]</scope>
</reference>
<dbReference type="EMBL" id="CAXAMN010004224">
    <property type="protein sequence ID" value="CAK9008294.1"/>
    <property type="molecule type" value="Genomic_DNA"/>
</dbReference>
<feature type="transmembrane region" description="Helical" evidence="5">
    <location>
        <begin position="43"/>
        <end position="62"/>
    </location>
</feature>
<dbReference type="PROSITE" id="PS51257">
    <property type="entry name" value="PROKAR_LIPOPROTEIN"/>
    <property type="match status" value="1"/>
</dbReference>
<feature type="transmembrane region" description="Helical" evidence="5">
    <location>
        <begin position="68"/>
        <end position="90"/>
    </location>
</feature>
<feature type="transmembrane region" description="Helical" evidence="5">
    <location>
        <begin position="302"/>
        <end position="322"/>
    </location>
</feature>
<feature type="transmembrane region" description="Helical" evidence="5">
    <location>
        <begin position="128"/>
        <end position="148"/>
    </location>
</feature>
<evidence type="ECO:0000313" key="7">
    <source>
        <dbReference type="Proteomes" id="UP001642484"/>
    </source>
</evidence>
<comment type="subcellular location">
    <subcellularLocation>
        <location evidence="1">Membrane</location>
        <topology evidence="1">Multi-pass membrane protein</topology>
    </subcellularLocation>
</comment>
<feature type="transmembrane region" description="Helical" evidence="5">
    <location>
        <begin position="246"/>
        <end position="264"/>
    </location>
</feature>
<evidence type="ECO:0008006" key="8">
    <source>
        <dbReference type="Google" id="ProtNLM"/>
    </source>
</evidence>
<keyword evidence="7" id="KW-1185">Reference proteome</keyword>
<protein>
    <recommendedName>
        <fullName evidence="8">Membrane transporter protein</fullName>
    </recommendedName>
</protein>
<dbReference type="Pfam" id="PF01925">
    <property type="entry name" value="TauE"/>
    <property type="match status" value="1"/>
</dbReference>
<accession>A0ABP0J1Q8</accession>
<evidence type="ECO:0000256" key="4">
    <source>
        <dbReference type="ARBA" id="ARBA00023136"/>
    </source>
</evidence>
<sequence>MVGEKPCFSSLHAALHIAMNPGTALVVVTGCMFGAFVRAATGFGGSILFVLVYSFCGQFQVAPDLDSALLMVLLGTVFELTCSPVLFAAISRKAFSLWRCQLLLFLGCLPGTALGMYLLLQSTANREILQVTKTALNLIFFLVAMYRLTVEFRIATPAEESAEKPDKELCRTMGLEFILLGFGSGFLNGLLGLPGPLMMVYFATVLSAGRLNGKTCFILSQSFFLVTAFMRLTSLNSLEAQEMLMQHWQLAAIIPIPTLLALWGGWREGKRFNTKALLRSVLVLLLVSSIMGLGLFQASVLSIVAGSLALVWLPLVLIRHWLAHPLKDLSHGGEEAAPRGGSPEEEAAVAAYTAEVQAVIQRLGVRRYPMFIITPGSGRPHQVYFPHGFAAELSMGLPQPLQRHDLGAWSRFGRRR</sequence>
<feature type="transmembrane region" description="Helical" evidence="5">
    <location>
        <begin position="13"/>
        <end position="36"/>
    </location>
</feature>
<proteinExistence type="predicted"/>
<evidence type="ECO:0000256" key="1">
    <source>
        <dbReference type="ARBA" id="ARBA00004141"/>
    </source>
</evidence>
<dbReference type="Proteomes" id="UP001642484">
    <property type="component" value="Unassembled WGS sequence"/>
</dbReference>
<gene>
    <name evidence="6" type="ORF">CCMP2556_LOCUS9193</name>
</gene>
<evidence type="ECO:0000256" key="5">
    <source>
        <dbReference type="SAM" id="Phobius"/>
    </source>
</evidence>
<name>A0ABP0J1Q8_9DINO</name>
<keyword evidence="4 5" id="KW-0472">Membrane</keyword>
<evidence type="ECO:0000313" key="6">
    <source>
        <dbReference type="EMBL" id="CAK9008294.1"/>
    </source>
</evidence>
<evidence type="ECO:0000256" key="2">
    <source>
        <dbReference type="ARBA" id="ARBA00022692"/>
    </source>
</evidence>
<keyword evidence="3 5" id="KW-1133">Transmembrane helix</keyword>
<feature type="transmembrane region" description="Helical" evidence="5">
    <location>
        <begin position="102"/>
        <end position="122"/>
    </location>
</feature>
<organism evidence="6 7">
    <name type="scientific">Durusdinium trenchii</name>
    <dbReference type="NCBI Taxonomy" id="1381693"/>
    <lineage>
        <taxon>Eukaryota</taxon>
        <taxon>Sar</taxon>
        <taxon>Alveolata</taxon>
        <taxon>Dinophyceae</taxon>
        <taxon>Suessiales</taxon>
        <taxon>Symbiodiniaceae</taxon>
        <taxon>Durusdinium</taxon>
    </lineage>
</organism>
<comment type="caution">
    <text evidence="6">The sequence shown here is derived from an EMBL/GenBank/DDBJ whole genome shotgun (WGS) entry which is preliminary data.</text>
</comment>